<evidence type="ECO:0000256" key="1">
    <source>
        <dbReference type="SAM" id="MobiDB-lite"/>
    </source>
</evidence>
<sequence length="238" mass="26100">MEVRRRAVASESGRRRRQAYGEQRRQSGRRQLATGRLLALLPEAKGRRWSEEGERKATVSGRALGDGRRRGASSSASGRGRGGRRVPGVLRHTPTHAPVPSVFGDGRRRQEQWDGGNGVVEARSKTRLIGMGRDLSLGFIGWGRRFGGGTDIGRLRVQGWRAGAVKNAAGAHGRQRRSSSGGKKEKGRVERRGSTMPFWGGREGWERELWLHVLDASAQRWGQAAGRHGRLRGAGCQG</sequence>
<proteinExistence type="predicted"/>
<organism evidence="2 3">
    <name type="scientific">Oryza sativa subsp. japonica</name>
    <name type="common">Rice</name>
    <dbReference type="NCBI Taxonomy" id="39947"/>
    <lineage>
        <taxon>Eukaryota</taxon>
        <taxon>Viridiplantae</taxon>
        <taxon>Streptophyta</taxon>
        <taxon>Embryophyta</taxon>
        <taxon>Tracheophyta</taxon>
        <taxon>Spermatophyta</taxon>
        <taxon>Magnoliopsida</taxon>
        <taxon>Liliopsida</taxon>
        <taxon>Poales</taxon>
        <taxon>Poaceae</taxon>
        <taxon>BOP clade</taxon>
        <taxon>Oryzoideae</taxon>
        <taxon>Oryzeae</taxon>
        <taxon>Oryzinae</taxon>
        <taxon>Oryza</taxon>
        <taxon>Oryza sativa</taxon>
    </lineage>
</organism>
<reference evidence="3" key="2">
    <citation type="journal article" date="2008" name="Nucleic Acids Res.">
        <title>The rice annotation project database (RAP-DB): 2008 update.</title>
        <authorList>
            <consortium name="The rice annotation project (RAP)"/>
        </authorList>
    </citation>
    <scope>GENOME REANNOTATION</scope>
    <source>
        <strain evidence="3">cv. Nipponbare</strain>
    </source>
</reference>
<dbReference type="EMBL" id="AC091123">
    <property type="protein sequence ID" value="AAK72895.1"/>
    <property type="molecule type" value="Genomic_DNA"/>
</dbReference>
<name>A0A5S6R841_ORYSJ</name>
<gene>
    <name evidence="2" type="primary">OSJNBb0093E13.5</name>
</gene>
<protein>
    <submittedName>
        <fullName evidence="2">Uncharacterized protein</fullName>
    </submittedName>
</protein>
<feature type="region of interest" description="Disordered" evidence="1">
    <location>
        <begin position="1"/>
        <end position="118"/>
    </location>
</feature>
<dbReference type="Proteomes" id="UP000000763">
    <property type="component" value="Chromosome 3"/>
</dbReference>
<feature type="region of interest" description="Disordered" evidence="1">
    <location>
        <begin position="166"/>
        <end position="195"/>
    </location>
</feature>
<evidence type="ECO:0000313" key="3">
    <source>
        <dbReference type="Proteomes" id="UP000000763"/>
    </source>
</evidence>
<reference evidence="3" key="1">
    <citation type="journal article" date="2005" name="Nature">
        <title>The map-based sequence of the rice genome.</title>
        <authorList>
            <consortium name="International rice genome sequencing project (IRGSP)"/>
            <person name="Matsumoto T."/>
            <person name="Wu J."/>
            <person name="Kanamori H."/>
            <person name="Katayose Y."/>
            <person name="Fujisawa M."/>
            <person name="Namiki N."/>
            <person name="Mizuno H."/>
            <person name="Yamamoto K."/>
            <person name="Antonio B.A."/>
            <person name="Baba T."/>
            <person name="Sakata K."/>
            <person name="Nagamura Y."/>
            <person name="Aoki H."/>
            <person name="Arikawa K."/>
            <person name="Arita K."/>
            <person name="Bito T."/>
            <person name="Chiden Y."/>
            <person name="Fujitsuka N."/>
            <person name="Fukunaka R."/>
            <person name="Hamada M."/>
            <person name="Harada C."/>
            <person name="Hayashi A."/>
            <person name="Hijishita S."/>
            <person name="Honda M."/>
            <person name="Hosokawa S."/>
            <person name="Ichikawa Y."/>
            <person name="Idonuma A."/>
            <person name="Iijima M."/>
            <person name="Ikeda M."/>
            <person name="Ikeno M."/>
            <person name="Ito K."/>
            <person name="Ito S."/>
            <person name="Ito T."/>
            <person name="Ito Y."/>
            <person name="Ito Y."/>
            <person name="Iwabuchi A."/>
            <person name="Kamiya K."/>
            <person name="Karasawa W."/>
            <person name="Kurita K."/>
            <person name="Katagiri S."/>
            <person name="Kikuta A."/>
            <person name="Kobayashi H."/>
            <person name="Kobayashi N."/>
            <person name="Machita K."/>
            <person name="Maehara T."/>
            <person name="Masukawa M."/>
            <person name="Mizubayashi T."/>
            <person name="Mukai Y."/>
            <person name="Nagasaki H."/>
            <person name="Nagata Y."/>
            <person name="Naito S."/>
            <person name="Nakashima M."/>
            <person name="Nakama Y."/>
            <person name="Nakamichi Y."/>
            <person name="Nakamura M."/>
            <person name="Meguro A."/>
            <person name="Negishi M."/>
            <person name="Ohta I."/>
            <person name="Ohta T."/>
            <person name="Okamoto M."/>
            <person name="Ono N."/>
            <person name="Saji S."/>
            <person name="Sakaguchi M."/>
            <person name="Sakai K."/>
            <person name="Shibata M."/>
            <person name="Shimokawa T."/>
            <person name="Song J."/>
            <person name="Takazaki Y."/>
            <person name="Terasawa K."/>
            <person name="Tsugane M."/>
            <person name="Tsuji K."/>
            <person name="Ueda S."/>
            <person name="Waki K."/>
            <person name="Yamagata H."/>
            <person name="Yamamoto M."/>
            <person name="Yamamoto S."/>
            <person name="Yamane H."/>
            <person name="Yoshiki S."/>
            <person name="Yoshihara R."/>
            <person name="Yukawa K."/>
            <person name="Zhong H."/>
            <person name="Yano M."/>
            <person name="Yuan Q."/>
            <person name="Ouyang S."/>
            <person name="Liu J."/>
            <person name="Jones K.M."/>
            <person name="Gansberger K."/>
            <person name="Moffat K."/>
            <person name="Hill J."/>
            <person name="Bera J."/>
            <person name="Fadrosh D."/>
            <person name="Jin S."/>
            <person name="Johri S."/>
            <person name="Kim M."/>
            <person name="Overton L."/>
            <person name="Reardon M."/>
            <person name="Tsitrin T."/>
            <person name="Vuong H."/>
            <person name="Weaver B."/>
            <person name="Ciecko A."/>
            <person name="Tallon L."/>
            <person name="Jackson J."/>
            <person name="Pai G."/>
            <person name="Aken S.V."/>
            <person name="Utterback T."/>
            <person name="Reidmuller S."/>
            <person name="Feldblyum T."/>
            <person name="Hsiao J."/>
            <person name="Zismann V."/>
            <person name="Iobst S."/>
            <person name="de Vazeille A.R."/>
            <person name="Buell C.R."/>
            <person name="Ying K."/>
            <person name="Li Y."/>
            <person name="Lu T."/>
            <person name="Huang Y."/>
            <person name="Zhao Q."/>
            <person name="Feng Q."/>
            <person name="Zhang L."/>
            <person name="Zhu J."/>
            <person name="Weng Q."/>
            <person name="Mu J."/>
            <person name="Lu Y."/>
            <person name="Fan D."/>
            <person name="Liu Y."/>
            <person name="Guan J."/>
            <person name="Zhang Y."/>
            <person name="Yu S."/>
            <person name="Liu X."/>
            <person name="Zhang Y."/>
            <person name="Hong G."/>
            <person name="Han B."/>
            <person name="Choisne N."/>
            <person name="Demange N."/>
            <person name="Orjeda G."/>
            <person name="Samain S."/>
            <person name="Cattolico L."/>
            <person name="Pelletier E."/>
            <person name="Couloux A."/>
            <person name="Segurens B."/>
            <person name="Wincker P."/>
            <person name="D'Hont A."/>
            <person name="Scarpelli C."/>
            <person name="Weissenbach J."/>
            <person name="Salanoubat M."/>
            <person name="Quetier F."/>
            <person name="Yu Y."/>
            <person name="Kim H.R."/>
            <person name="Rambo T."/>
            <person name="Currie J."/>
            <person name="Collura K."/>
            <person name="Luo M."/>
            <person name="Yang T."/>
            <person name="Ammiraju J.S.S."/>
            <person name="Engler F."/>
            <person name="Soderlund C."/>
            <person name="Wing R.A."/>
            <person name="Palmer L.E."/>
            <person name="de la Bastide M."/>
            <person name="Spiegel L."/>
            <person name="Nascimento L."/>
            <person name="Zutavern T."/>
            <person name="O'Shaughnessy A."/>
            <person name="Dike S."/>
            <person name="Dedhia N."/>
            <person name="Preston R."/>
            <person name="Balija V."/>
            <person name="McCombie W.R."/>
            <person name="Chow T."/>
            <person name="Chen H."/>
            <person name="Chung M."/>
            <person name="Chen C."/>
            <person name="Shaw J."/>
            <person name="Wu H."/>
            <person name="Hsiao K."/>
            <person name="Chao Y."/>
            <person name="Chu M."/>
            <person name="Cheng C."/>
            <person name="Hour A."/>
            <person name="Lee P."/>
            <person name="Lin S."/>
            <person name="Lin Y."/>
            <person name="Liou J."/>
            <person name="Liu S."/>
            <person name="Hsing Y."/>
            <person name="Raghuvanshi S."/>
            <person name="Mohanty A."/>
            <person name="Bharti A.K."/>
            <person name="Gaur A."/>
            <person name="Gupta V."/>
            <person name="Kumar D."/>
            <person name="Ravi V."/>
            <person name="Vij S."/>
            <person name="Kapur A."/>
            <person name="Khurana P."/>
            <person name="Khurana P."/>
            <person name="Khurana J.P."/>
            <person name="Tyagi A.K."/>
            <person name="Gaikwad K."/>
            <person name="Singh A."/>
            <person name="Dalal V."/>
            <person name="Srivastava S."/>
            <person name="Dixit A."/>
            <person name="Pal A.K."/>
            <person name="Ghazi I.A."/>
            <person name="Yadav M."/>
            <person name="Pandit A."/>
            <person name="Bhargava A."/>
            <person name="Sureshbabu K."/>
            <person name="Batra K."/>
            <person name="Sharma T.R."/>
            <person name="Mohapatra T."/>
            <person name="Singh N.K."/>
            <person name="Messing J."/>
            <person name="Nelson A.B."/>
            <person name="Fuks G."/>
            <person name="Kavchok S."/>
            <person name="Keizer G."/>
            <person name="Linton E."/>
            <person name="Llaca V."/>
            <person name="Song R."/>
            <person name="Tanyolac B."/>
            <person name="Young S."/>
            <person name="Ho-Il K."/>
            <person name="Hahn J.H."/>
            <person name="Sangsakoo G."/>
            <person name="Vanavichit A."/>
            <person name="de Mattos Luiz.A.T."/>
            <person name="Zimmer P.D."/>
            <person name="Malone G."/>
            <person name="Dellagostin O."/>
            <person name="de Oliveira A.C."/>
            <person name="Bevan M."/>
            <person name="Bancroft I."/>
            <person name="Minx P."/>
            <person name="Cordum H."/>
            <person name="Wilson R."/>
            <person name="Cheng Z."/>
            <person name="Jin W."/>
            <person name="Jiang J."/>
            <person name="Leong S.A."/>
            <person name="Iwama H."/>
            <person name="Gojobori T."/>
            <person name="Itoh T."/>
            <person name="Niimura Y."/>
            <person name="Fujii Y."/>
            <person name="Habara T."/>
            <person name="Sakai H."/>
            <person name="Sato Y."/>
            <person name="Wilson G."/>
            <person name="Kumar K."/>
            <person name="McCouch S."/>
            <person name="Juretic N."/>
            <person name="Hoen D."/>
            <person name="Wright S."/>
            <person name="Bruskiewich R."/>
            <person name="Bureau T."/>
            <person name="Miyao A."/>
            <person name="Hirochika H."/>
            <person name="Nishikawa T."/>
            <person name="Kadowaki K."/>
            <person name="Sugiura M."/>
            <person name="Burr B."/>
            <person name="Sasaki T."/>
        </authorList>
    </citation>
    <scope>NUCLEOTIDE SEQUENCE [LARGE SCALE GENOMIC DNA]</scope>
    <source>
        <strain evidence="3">cv. Nipponbare</strain>
    </source>
</reference>
<evidence type="ECO:0000313" key="2">
    <source>
        <dbReference type="EMBL" id="AAK72895.1"/>
    </source>
</evidence>
<accession>A0A5S6R841</accession>
<dbReference type="AlphaFoldDB" id="A0A5S6R841"/>
<feature type="compositionally biased region" description="Basic and acidic residues" evidence="1">
    <location>
        <begin position="182"/>
        <end position="193"/>
    </location>
</feature>
<feature type="compositionally biased region" description="Basic and acidic residues" evidence="1">
    <location>
        <begin position="44"/>
        <end position="57"/>
    </location>
</feature>